<accession>A0A9Q0BV86</accession>
<reference evidence="1" key="1">
    <citation type="journal article" date="2023" name="Genome Biol. Evol.">
        <title>Long-read-based Genome Assembly of Drosophila gunungcola Reveals Fewer Chemosensory Genes in Flower-breeding Species.</title>
        <authorList>
            <person name="Negi A."/>
            <person name="Liao B.Y."/>
            <person name="Yeh S.D."/>
        </authorList>
    </citation>
    <scope>NUCLEOTIDE SEQUENCE</scope>
    <source>
        <strain evidence="1">Sukarami</strain>
    </source>
</reference>
<dbReference type="AlphaFoldDB" id="A0A9Q0BV86"/>
<evidence type="ECO:0000313" key="1">
    <source>
        <dbReference type="EMBL" id="KAI8045471.1"/>
    </source>
</evidence>
<gene>
    <name evidence="1" type="ORF">M5D96_001652</name>
</gene>
<sequence>TGPIFRTKSQRLLPPSSHVCARVCLSPVESLASLLPPASHLLHGGQTRKHILSAVCFDREAGSGKRGSRSRETGR</sequence>
<protein>
    <submittedName>
        <fullName evidence="1">Uncharacterized protein</fullName>
    </submittedName>
</protein>
<organism evidence="1 2">
    <name type="scientific">Drosophila gunungcola</name>
    <name type="common">fruit fly</name>
    <dbReference type="NCBI Taxonomy" id="103775"/>
    <lineage>
        <taxon>Eukaryota</taxon>
        <taxon>Metazoa</taxon>
        <taxon>Ecdysozoa</taxon>
        <taxon>Arthropoda</taxon>
        <taxon>Hexapoda</taxon>
        <taxon>Insecta</taxon>
        <taxon>Pterygota</taxon>
        <taxon>Neoptera</taxon>
        <taxon>Endopterygota</taxon>
        <taxon>Diptera</taxon>
        <taxon>Brachycera</taxon>
        <taxon>Muscomorpha</taxon>
        <taxon>Ephydroidea</taxon>
        <taxon>Drosophilidae</taxon>
        <taxon>Drosophila</taxon>
        <taxon>Sophophora</taxon>
    </lineage>
</organism>
<proteinExistence type="predicted"/>
<name>A0A9Q0BV86_9MUSC</name>
<feature type="non-terminal residue" evidence="1">
    <location>
        <position position="1"/>
    </location>
</feature>
<evidence type="ECO:0000313" key="2">
    <source>
        <dbReference type="Proteomes" id="UP001059596"/>
    </source>
</evidence>
<dbReference type="Proteomes" id="UP001059596">
    <property type="component" value="Chromosome 3R"/>
</dbReference>
<comment type="caution">
    <text evidence="1">The sequence shown here is derived from an EMBL/GenBank/DDBJ whole genome shotgun (WGS) entry which is preliminary data.</text>
</comment>
<keyword evidence="2" id="KW-1185">Reference proteome</keyword>
<dbReference type="EMBL" id="JAMKOV010000001">
    <property type="protein sequence ID" value="KAI8045471.1"/>
    <property type="molecule type" value="Genomic_DNA"/>
</dbReference>